<comment type="caution">
    <text evidence="1">The sequence shown here is derived from an EMBL/GenBank/DDBJ whole genome shotgun (WGS) entry which is preliminary data.</text>
</comment>
<dbReference type="InterPro" id="IPR014719">
    <property type="entry name" value="Ribosomal_bL12_C/ClpS-like"/>
</dbReference>
<dbReference type="RefSeq" id="WP_380055808.1">
    <property type="nucleotide sequence ID" value="NZ_JBHLTC010000040.1"/>
</dbReference>
<evidence type="ECO:0008006" key="3">
    <source>
        <dbReference type="Google" id="ProtNLM"/>
    </source>
</evidence>
<evidence type="ECO:0000313" key="1">
    <source>
        <dbReference type="EMBL" id="MFC0628829.1"/>
    </source>
</evidence>
<reference evidence="1 2" key="1">
    <citation type="submission" date="2024-09" db="EMBL/GenBank/DDBJ databases">
        <authorList>
            <person name="Sun Q."/>
            <person name="Mori K."/>
        </authorList>
    </citation>
    <scope>NUCLEOTIDE SEQUENCE [LARGE SCALE GENOMIC DNA]</scope>
    <source>
        <strain evidence="1 2">CGMCC 1.15906</strain>
    </source>
</reference>
<dbReference type="Proteomes" id="UP001589890">
    <property type="component" value="Unassembled WGS sequence"/>
</dbReference>
<dbReference type="Gene3D" id="3.30.1390.10">
    <property type="match status" value="1"/>
</dbReference>
<dbReference type="EMBL" id="JBHLTC010000040">
    <property type="protein sequence ID" value="MFC0628829.1"/>
    <property type="molecule type" value="Genomic_DNA"/>
</dbReference>
<sequence>MGLFGKRKEKDLAAIAAGRAKISSADVEQVRFLLTTSKNLMAVKIIRDRTGLDLADAKAVVDEIRYGTFVLPATLPATRPVDRAAGQGPTLADRVRALKANGDLHQATALVVAETGMTDAEAGLFVGALHTR</sequence>
<proteinExistence type="predicted"/>
<accession>A0ABV6QW15</accession>
<evidence type="ECO:0000313" key="2">
    <source>
        <dbReference type="Proteomes" id="UP001589890"/>
    </source>
</evidence>
<keyword evidence="2" id="KW-1185">Reference proteome</keyword>
<organism evidence="1 2">
    <name type="scientific">Kribbella deserti</name>
    <dbReference type="NCBI Taxonomy" id="1926257"/>
    <lineage>
        <taxon>Bacteria</taxon>
        <taxon>Bacillati</taxon>
        <taxon>Actinomycetota</taxon>
        <taxon>Actinomycetes</taxon>
        <taxon>Propionibacteriales</taxon>
        <taxon>Kribbellaceae</taxon>
        <taxon>Kribbella</taxon>
    </lineage>
</organism>
<name>A0ABV6QW15_9ACTN</name>
<protein>
    <recommendedName>
        <fullName evidence="3">50S ribosomal protein L7/L12</fullName>
    </recommendedName>
</protein>
<gene>
    <name evidence="1" type="ORF">ACFFGN_32490</name>
</gene>